<keyword evidence="4" id="KW-1185">Reference proteome</keyword>
<feature type="coiled-coil region" evidence="1">
    <location>
        <begin position="933"/>
        <end position="979"/>
    </location>
</feature>
<dbReference type="AlphaFoldDB" id="A0AAE0H393"/>
<reference evidence="3 4" key="1">
    <citation type="journal article" date="2015" name="Genome Biol. Evol.">
        <title>Comparative Genomics of a Bacterivorous Green Alga Reveals Evolutionary Causalities and Consequences of Phago-Mixotrophic Mode of Nutrition.</title>
        <authorList>
            <person name="Burns J.A."/>
            <person name="Paasch A."/>
            <person name="Narechania A."/>
            <person name="Kim E."/>
        </authorList>
    </citation>
    <scope>NUCLEOTIDE SEQUENCE [LARGE SCALE GENOMIC DNA]</scope>
    <source>
        <strain evidence="3 4">PLY_AMNH</strain>
    </source>
</reference>
<feature type="compositionally biased region" description="Low complexity" evidence="2">
    <location>
        <begin position="1214"/>
        <end position="1225"/>
    </location>
</feature>
<evidence type="ECO:0000313" key="3">
    <source>
        <dbReference type="EMBL" id="KAK3289118.1"/>
    </source>
</evidence>
<proteinExistence type="predicted"/>
<feature type="region of interest" description="Disordered" evidence="2">
    <location>
        <begin position="855"/>
        <end position="887"/>
    </location>
</feature>
<feature type="compositionally biased region" description="Basic and acidic residues" evidence="2">
    <location>
        <begin position="855"/>
        <end position="886"/>
    </location>
</feature>
<feature type="compositionally biased region" description="Low complexity" evidence="2">
    <location>
        <begin position="1186"/>
        <end position="1198"/>
    </location>
</feature>
<evidence type="ECO:0000313" key="4">
    <source>
        <dbReference type="Proteomes" id="UP001190700"/>
    </source>
</evidence>
<accession>A0AAE0H393</accession>
<feature type="compositionally biased region" description="Polar residues" evidence="2">
    <location>
        <begin position="1200"/>
        <end position="1213"/>
    </location>
</feature>
<keyword evidence="1" id="KW-0175">Coiled coil</keyword>
<sequence>MQESLSAWGQKISDIQTALDLKASNEDVTKRVQGVVSILGRKADHEDVSERMSRCPTKAELQAELSGKASSTDIKGWLATKADISEVDAMFERQAQNLQGVQLQVDTAVSSEMEARRQALLLLRESLTQEVAAMRDSVETKFARELEGLKRSLQEEFVVKLEAAQQQEERLRGQGMNTLQDALKAEAAAMQKSLQAGLAVEGERRGDLEGALRKSVDHTAEMFMLEVGALRHEKAGAQDVSLKLDDLAELVAGKVEKQDLELMLMNFPTKTDLSAELGKRVHTAEVQGWLESKADRVDVRASLDRQSQACQSLQEKLDSGLTSEMEARRKGDTSVRELVLQEFEKTKGELEMRFETETVHMEQNLKSLRDVVEGGLSEEERKRLQALDDVKQAVKEDFRTFERDLERTLQGESSKLQHIESMLPRFDRQLMGMEEALKLEEDNRNAQINAVQNNIHSVSQDLQALRVDSSSIESRMREDNELQGTKLLLEANKLREEIRSERADHLSSQSELTLMHNQLREQLDELSDTAAGLKTVTIDHSKEIQDIGHKLGLHVEELHMKLDTKAAAQDVQEQFEKYLTMHQFEEVMETRPTIATVKGWLEPKAVAADVESGFDRSRQAIQSMQTLCERTAVAGAEALKAGMQDVRNAAMEELQATRREIDGARKDAVQKLEADAVALRRAAESLRQQMEEGLEKVHKEMEIAMRGETEARGNELKHTRGAVEQVEKDIQVLRTDMLHRDVRHGDALKHSADLLENQLDSGLERVHNSSRQLTEELAKNLDTANTRLEDSINKQGKQTAEALASVRDELEEKIASESKASGNTVKSVQSVLESKIATEVRSLAQAAEVLHAEVESRTRQAAETETRQRQQHKDLEERTSEVEGRMQSHIQLSEDTAALVETKLRNQQQVVQEMHADLESRLRSNGQITEDMRKAQDAKLRALATDIEAVQQELLTKLVEEERTRLQAIREFRQEMENRHSTTDGRQAQAMRAMSGDVENQMTKVESKLEQELGDLIQAERVARKEETEQIMQEIRQAVDSRLASDGLGQRDALEHAIANFDGRAEDLSRELTAKLKESESHLQQQLQQEGQARQQMETLAISDFQKLQEDVVAVKNEVKSEVKDCKETIDELLSIVKHKASAQDMMDRFEELQHEIDQKQSKEKRLTKQEKRATYLSAGLSSREATAASPASPAAAAWQNLSEITRGQKSTRSASKSVFSPSSSRNTSYLQ</sequence>
<dbReference type="Proteomes" id="UP001190700">
    <property type="component" value="Unassembled WGS sequence"/>
</dbReference>
<feature type="coiled-coil region" evidence="1">
    <location>
        <begin position="509"/>
        <end position="536"/>
    </location>
</feature>
<feature type="coiled-coil region" evidence="1">
    <location>
        <begin position="1136"/>
        <end position="1173"/>
    </location>
</feature>
<comment type="caution">
    <text evidence="3">The sequence shown here is derived from an EMBL/GenBank/DDBJ whole genome shotgun (WGS) entry which is preliminary data.</text>
</comment>
<gene>
    <name evidence="3" type="ORF">CYMTET_3426</name>
</gene>
<feature type="coiled-coil region" evidence="1">
    <location>
        <begin position="647"/>
        <end position="700"/>
    </location>
</feature>
<feature type="region of interest" description="Disordered" evidence="2">
    <location>
        <begin position="1178"/>
        <end position="1232"/>
    </location>
</feature>
<dbReference type="EMBL" id="LGRX02000231">
    <property type="protein sequence ID" value="KAK3289118.1"/>
    <property type="molecule type" value="Genomic_DNA"/>
</dbReference>
<feature type="coiled-coil region" evidence="1">
    <location>
        <begin position="774"/>
        <end position="820"/>
    </location>
</feature>
<feature type="coiled-coil region" evidence="1">
    <location>
        <begin position="1051"/>
        <end position="1089"/>
    </location>
</feature>
<evidence type="ECO:0000256" key="1">
    <source>
        <dbReference type="SAM" id="Coils"/>
    </source>
</evidence>
<organism evidence="3 4">
    <name type="scientific">Cymbomonas tetramitiformis</name>
    <dbReference type="NCBI Taxonomy" id="36881"/>
    <lineage>
        <taxon>Eukaryota</taxon>
        <taxon>Viridiplantae</taxon>
        <taxon>Chlorophyta</taxon>
        <taxon>Pyramimonadophyceae</taxon>
        <taxon>Pyramimonadales</taxon>
        <taxon>Pyramimonadaceae</taxon>
        <taxon>Cymbomonas</taxon>
    </lineage>
</organism>
<name>A0AAE0H393_9CHLO</name>
<evidence type="ECO:0000256" key="2">
    <source>
        <dbReference type="SAM" id="MobiDB-lite"/>
    </source>
</evidence>
<protein>
    <submittedName>
        <fullName evidence="3">Uncharacterized protein</fullName>
    </submittedName>
</protein>